<evidence type="ECO:0000256" key="2">
    <source>
        <dbReference type="ARBA" id="ARBA00023242"/>
    </source>
</evidence>
<dbReference type="PROSITE" id="PS00463">
    <property type="entry name" value="ZN2_CY6_FUNGAL_1"/>
    <property type="match status" value="1"/>
</dbReference>
<dbReference type="AlphaFoldDB" id="G2Q367"/>
<dbReference type="CDD" id="cd12148">
    <property type="entry name" value="fungal_TF_MHR"/>
    <property type="match status" value="1"/>
</dbReference>
<protein>
    <recommendedName>
        <fullName evidence="4">Zn(2)-C6 fungal-type domain-containing protein</fullName>
    </recommendedName>
</protein>
<evidence type="ECO:0000259" key="4">
    <source>
        <dbReference type="PROSITE" id="PS50048"/>
    </source>
</evidence>
<dbReference type="InterPro" id="IPR036864">
    <property type="entry name" value="Zn2-C6_fun-type_DNA-bd_sf"/>
</dbReference>
<dbReference type="GO" id="GO:0005634">
    <property type="term" value="C:nucleus"/>
    <property type="evidence" value="ECO:0007669"/>
    <property type="project" value="UniProtKB-SubCell"/>
</dbReference>
<dbReference type="eggNOG" id="ENOG502REJ9">
    <property type="taxonomic scope" value="Eukaryota"/>
</dbReference>
<gene>
    <name evidence="5" type="ORF">MYCTH_98955</name>
</gene>
<dbReference type="Gene3D" id="4.10.240.10">
    <property type="entry name" value="Zn(2)-C6 fungal-type DNA-binding domain"/>
    <property type="match status" value="1"/>
</dbReference>
<dbReference type="InterPro" id="IPR001138">
    <property type="entry name" value="Zn2Cys6_DnaBD"/>
</dbReference>
<dbReference type="GeneID" id="11508633"/>
<dbReference type="PANTHER" id="PTHR31001:SF40">
    <property type="entry name" value="ZN(II)2CYS6 TRANSCRIPTION FACTOR (EUROFUNG)"/>
    <property type="match status" value="1"/>
</dbReference>
<dbReference type="SUPFAM" id="SSF57701">
    <property type="entry name" value="Zn2/Cys6 DNA-binding domain"/>
    <property type="match status" value="1"/>
</dbReference>
<sequence length="918" mass="102204">MNAHCWFHPAHSTALRRDQGAHGTTPSQHTVSMVQHPGGVRSPEVIYSASSELQRHSLATAVTSAHTTSPIPVMSGGGEAGRSDGQTSEPNHDEEDVGGLGLSSIIAPASQKPIRRRMRMITSCLECRRRKLKCAKTHPCLNCKKFQRECVYLGPNLDEASQQRLTEIKEKVGCLERQLERDVAKGATARRNGNNSIKGPDLHNERFVADDVDDDLSEERDLQITPMVTLDLTYDDCSDGNGTDDLIDLGVRVGKMRITERIGGLNRPRISEEIQAGISGTQSSFYGAPGSFASDEPQDPAELPDFLKPGESYLAPSSGFMFGQFTESPALLELLPPRELGHRLMRRYFEAVHPIARCVHRPSLEAIYASFWNDVGHYIEPRASVQAIVFAAWFNAAVSADDTFCRDYKCTRAQLVQHMKIATETALSKAGLLSTTRFETLQGFVMYLLCFLDIRTCEAQGPKPAIRREDYDTKMPVNCDEDQLTLHSTAWPEPAEAWTPVLLSIMRFEINEMMRNIWTDRRKLEIGKTTLMAMITRVENFRKRMLEKYSRMLDDKVPDQKYAKLVVELLLFRLHVMVLHPFHSNTANPLPPKLDGLLVTSGILIIEIAIRLESNPMFRGWAWYLGAYQQYQIALLLATEIYYRPNRREAERIWPCLDWVFRLDPNAPRQQKIIQILTEIASKTSVYMSLRKVRAPMSINRAVPGKQAVKESPPSQLAEPLPPPSQSKKLSFHQPDAGVISDLKAEYATCAPPLPSAGAPVTPSLPGTADLLATPFLPPSSSSMGIMIPPQQQQQQQQEYPQYQHHHQQQQQVKLPPQTHMVFAGVTNGEALWSLPPQLNGSGSPEIGSDGGSIAGQPQLHGTMAAPTSGLPQPPPIMNMIQELDWEALHQMFPMDPQTGELSFATFVDSGTGSTGQW</sequence>
<dbReference type="HOGENOM" id="CLU_004083_9_0_1"/>
<evidence type="ECO:0000313" key="5">
    <source>
        <dbReference type="EMBL" id="AEO53530.1"/>
    </source>
</evidence>
<dbReference type="EMBL" id="CP003002">
    <property type="protein sequence ID" value="AEO53530.1"/>
    <property type="molecule type" value="Genomic_DNA"/>
</dbReference>
<dbReference type="PROSITE" id="PS50048">
    <property type="entry name" value="ZN2_CY6_FUNGAL_2"/>
    <property type="match status" value="1"/>
</dbReference>
<dbReference type="RefSeq" id="XP_003658775.1">
    <property type="nucleotide sequence ID" value="XM_003658727.1"/>
</dbReference>
<keyword evidence="2" id="KW-0539">Nucleus</keyword>
<organism evidence="5 6">
    <name type="scientific">Thermothelomyces thermophilus (strain ATCC 42464 / BCRC 31852 / DSM 1799)</name>
    <name type="common">Sporotrichum thermophile</name>
    <dbReference type="NCBI Taxonomy" id="573729"/>
    <lineage>
        <taxon>Eukaryota</taxon>
        <taxon>Fungi</taxon>
        <taxon>Dikarya</taxon>
        <taxon>Ascomycota</taxon>
        <taxon>Pezizomycotina</taxon>
        <taxon>Sordariomycetes</taxon>
        <taxon>Sordariomycetidae</taxon>
        <taxon>Sordariales</taxon>
        <taxon>Chaetomiaceae</taxon>
        <taxon>Thermothelomyces</taxon>
    </lineage>
</organism>
<dbReference type="OMA" id="NRMITSC"/>
<dbReference type="GO" id="GO:0008270">
    <property type="term" value="F:zinc ion binding"/>
    <property type="evidence" value="ECO:0007669"/>
    <property type="project" value="InterPro"/>
</dbReference>
<feature type="region of interest" description="Disordered" evidence="3">
    <location>
        <begin position="62"/>
        <end position="103"/>
    </location>
</feature>
<dbReference type="KEGG" id="mtm:MYCTH_98955"/>
<evidence type="ECO:0000256" key="3">
    <source>
        <dbReference type="SAM" id="MobiDB-lite"/>
    </source>
</evidence>
<feature type="region of interest" description="Disordered" evidence="3">
    <location>
        <begin position="704"/>
        <end position="732"/>
    </location>
</feature>
<feature type="compositionally biased region" description="Low complexity" evidence="3">
    <location>
        <begin position="780"/>
        <end position="803"/>
    </location>
</feature>
<dbReference type="SMART" id="SM00066">
    <property type="entry name" value="GAL4"/>
    <property type="match status" value="1"/>
</dbReference>
<reference evidence="5 6" key="1">
    <citation type="journal article" date="2011" name="Nat. Biotechnol.">
        <title>Comparative genomic analysis of the thermophilic biomass-degrading fungi Myceliophthora thermophila and Thielavia terrestris.</title>
        <authorList>
            <person name="Berka R.M."/>
            <person name="Grigoriev I.V."/>
            <person name="Otillar R."/>
            <person name="Salamov A."/>
            <person name="Grimwood J."/>
            <person name="Reid I."/>
            <person name="Ishmael N."/>
            <person name="John T."/>
            <person name="Darmond C."/>
            <person name="Moisan M.-C."/>
            <person name="Henrissat B."/>
            <person name="Coutinho P.M."/>
            <person name="Lombard V."/>
            <person name="Natvig D.O."/>
            <person name="Lindquist E."/>
            <person name="Schmutz J."/>
            <person name="Lucas S."/>
            <person name="Harris P."/>
            <person name="Powlowski J."/>
            <person name="Bellemare A."/>
            <person name="Taylor D."/>
            <person name="Butler G."/>
            <person name="de Vries R.P."/>
            <person name="Allijn I.E."/>
            <person name="van den Brink J."/>
            <person name="Ushinsky S."/>
            <person name="Storms R."/>
            <person name="Powell A.J."/>
            <person name="Paulsen I.T."/>
            <person name="Elbourne L.D.H."/>
            <person name="Baker S.E."/>
            <person name="Magnuson J."/>
            <person name="LaBoissiere S."/>
            <person name="Clutterbuck A.J."/>
            <person name="Martinez D."/>
            <person name="Wogulis M."/>
            <person name="de Leon A.L."/>
            <person name="Rey M.W."/>
            <person name="Tsang A."/>
        </authorList>
    </citation>
    <scope>NUCLEOTIDE SEQUENCE [LARGE SCALE GENOMIC DNA]</scope>
    <source>
        <strain evidence="6">ATCC 42464 / BCRC 31852 / DSM 1799</strain>
    </source>
</reference>
<dbReference type="VEuPathDB" id="FungiDB:MYCTH_98955"/>
<dbReference type="InterPro" id="IPR050613">
    <property type="entry name" value="Sec_Metabolite_Reg"/>
</dbReference>
<evidence type="ECO:0000313" key="6">
    <source>
        <dbReference type="Proteomes" id="UP000007322"/>
    </source>
</evidence>
<comment type="subcellular location">
    <subcellularLocation>
        <location evidence="1">Nucleus</location>
    </subcellularLocation>
</comment>
<dbReference type="STRING" id="573729.G2Q367"/>
<keyword evidence="6" id="KW-1185">Reference proteome</keyword>
<feature type="region of interest" description="Disordered" evidence="3">
    <location>
        <begin position="780"/>
        <end position="811"/>
    </location>
</feature>
<evidence type="ECO:0000256" key="1">
    <source>
        <dbReference type="ARBA" id="ARBA00004123"/>
    </source>
</evidence>
<dbReference type="PANTHER" id="PTHR31001">
    <property type="entry name" value="UNCHARACTERIZED TRANSCRIPTIONAL REGULATORY PROTEIN"/>
    <property type="match status" value="1"/>
</dbReference>
<name>G2Q367_THET4</name>
<dbReference type="Proteomes" id="UP000007322">
    <property type="component" value="Chromosome 1"/>
</dbReference>
<accession>G2Q367</accession>
<dbReference type="CDD" id="cd00067">
    <property type="entry name" value="GAL4"/>
    <property type="match status" value="1"/>
</dbReference>
<dbReference type="Pfam" id="PF00172">
    <property type="entry name" value="Zn_clus"/>
    <property type="match status" value="1"/>
</dbReference>
<proteinExistence type="predicted"/>
<dbReference type="InParanoid" id="G2Q367"/>
<dbReference type="OrthoDB" id="424974at2759"/>
<feature type="domain" description="Zn(2)-C6 fungal-type" evidence="4">
    <location>
        <begin position="123"/>
        <end position="152"/>
    </location>
</feature>
<dbReference type="GO" id="GO:0000981">
    <property type="term" value="F:DNA-binding transcription factor activity, RNA polymerase II-specific"/>
    <property type="evidence" value="ECO:0007669"/>
    <property type="project" value="InterPro"/>
</dbReference>